<dbReference type="EMBL" id="HBEG01046949">
    <property type="protein sequence ID" value="CAD8384861.1"/>
    <property type="molecule type" value="Transcribed_RNA"/>
</dbReference>
<dbReference type="Pfam" id="PF26557">
    <property type="entry name" value="Cullin_AB"/>
    <property type="match status" value="1"/>
</dbReference>
<accession>A0A7S0B7B9</accession>
<evidence type="ECO:0000256" key="3">
    <source>
        <dbReference type="ARBA" id="ARBA00022843"/>
    </source>
</evidence>
<dbReference type="AlphaFoldDB" id="A0A7S0B7B9"/>
<dbReference type="SUPFAM" id="SSF75632">
    <property type="entry name" value="Cullin homology domain"/>
    <property type="match status" value="1"/>
</dbReference>
<dbReference type="PROSITE" id="PS01256">
    <property type="entry name" value="CULLIN_1"/>
    <property type="match status" value="1"/>
</dbReference>
<protein>
    <recommendedName>
        <fullName evidence="6">Cullin family profile domain-containing protein</fullName>
    </recommendedName>
</protein>
<keyword evidence="2" id="KW-1017">Isopeptide bond</keyword>
<dbReference type="Pfam" id="PF10557">
    <property type="entry name" value="Cullin_Nedd8"/>
    <property type="match status" value="1"/>
</dbReference>
<evidence type="ECO:0000256" key="5">
    <source>
        <dbReference type="RuleBase" id="RU003829"/>
    </source>
</evidence>
<dbReference type="InterPro" id="IPR001373">
    <property type="entry name" value="Cullin_N"/>
</dbReference>
<keyword evidence="3" id="KW-0832">Ubl conjugation</keyword>
<dbReference type="GO" id="GO:0006511">
    <property type="term" value="P:ubiquitin-dependent protein catabolic process"/>
    <property type="evidence" value="ECO:0007669"/>
    <property type="project" value="InterPro"/>
</dbReference>
<dbReference type="InterPro" id="IPR045093">
    <property type="entry name" value="Cullin"/>
</dbReference>
<dbReference type="GO" id="GO:0031461">
    <property type="term" value="C:cullin-RING ubiquitin ligase complex"/>
    <property type="evidence" value="ECO:0007669"/>
    <property type="project" value="InterPro"/>
</dbReference>
<dbReference type="InterPro" id="IPR016158">
    <property type="entry name" value="Cullin_homology"/>
</dbReference>
<gene>
    <name evidence="7" type="ORF">PBAH0796_LOCUS28549</name>
</gene>
<evidence type="ECO:0000256" key="1">
    <source>
        <dbReference type="ARBA" id="ARBA00006019"/>
    </source>
</evidence>
<dbReference type="InterPro" id="IPR016159">
    <property type="entry name" value="Cullin_repeat-like_dom_sf"/>
</dbReference>
<evidence type="ECO:0000313" key="7">
    <source>
        <dbReference type="EMBL" id="CAD8384861.1"/>
    </source>
</evidence>
<dbReference type="FunFam" id="1.20.1310.10:FF:000002">
    <property type="entry name" value="cullin-3 isoform X1"/>
    <property type="match status" value="1"/>
</dbReference>
<dbReference type="GO" id="GO:0031625">
    <property type="term" value="F:ubiquitin protein ligase binding"/>
    <property type="evidence" value="ECO:0007669"/>
    <property type="project" value="InterPro"/>
</dbReference>
<dbReference type="Pfam" id="PF00888">
    <property type="entry name" value="Cullin"/>
    <property type="match status" value="1"/>
</dbReference>
<dbReference type="FunFam" id="1.20.1310.10:FF:000001">
    <property type="entry name" value="Cullin 3"/>
    <property type="match status" value="1"/>
</dbReference>
<dbReference type="PROSITE" id="PS50069">
    <property type="entry name" value="CULLIN_2"/>
    <property type="match status" value="1"/>
</dbReference>
<proteinExistence type="inferred from homology"/>
<dbReference type="Gene3D" id="3.30.230.130">
    <property type="entry name" value="Cullin, Chain C, Domain 2"/>
    <property type="match status" value="1"/>
</dbReference>
<reference evidence="7" key="1">
    <citation type="submission" date="2021-01" db="EMBL/GenBank/DDBJ databases">
        <authorList>
            <person name="Corre E."/>
            <person name="Pelletier E."/>
            <person name="Niang G."/>
            <person name="Scheremetjew M."/>
            <person name="Finn R."/>
            <person name="Kale V."/>
            <person name="Holt S."/>
            <person name="Cochrane G."/>
            <person name="Meng A."/>
            <person name="Brown T."/>
            <person name="Cohen L."/>
        </authorList>
    </citation>
    <scope>NUCLEOTIDE SEQUENCE</scope>
    <source>
        <strain evidence="7">Pbaha01</strain>
    </source>
</reference>
<dbReference type="SMART" id="SM00182">
    <property type="entry name" value="CULLIN"/>
    <property type="match status" value="1"/>
</dbReference>
<feature type="domain" description="Cullin family profile" evidence="6">
    <location>
        <begin position="398"/>
        <end position="630"/>
    </location>
</feature>
<name>A0A7S0B7B9_9DINO</name>
<dbReference type="Gene3D" id="1.20.1310.10">
    <property type="entry name" value="Cullin Repeats"/>
    <property type="match status" value="4"/>
</dbReference>
<dbReference type="InterPro" id="IPR019559">
    <property type="entry name" value="Cullin_neddylation_domain"/>
</dbReference>
<dbReference type="InterPro" id="IPR036388">
    <property type="entry name" value="WH-like_DNA-bd_sf"/>
</dbReference>
<sequence>MSIASIVPLEDGWEKIKNEGIKVLEEFLDSGHIRSTVPQNNDPKKPRNVFSKANYAELYTTVYNMCTQRTPNNWSEQLYRRYGEAMSDYVQRQVLPALTDKTDIALMKELLTRWSNHKIYVKWMDRFFTYLDRYYVKLQSVEPLHNRGYSIFHQLVFEECKKDTRTALLRVINLERQGEHIDQDLVKGVIDMFIDLGLGNLNAYNTEFEEAFLPATSDYFVRQASGWLSEDSFPEYLRKAEVALNAEEQRVTNYLHRSTQPKLKHVVIQALLAQPQAQLLEKDTAVVYLLDNGKREDLGRMHRMFSLVDNGLNPIAQAFRNYVTDRGNKIVDERVEQAKQMASKSEALGDPSFIQTLLDLHDTFKGIVQECFSQDSLFQKSLKEAFEVFINRDIGKYSFAALMSSFCDRILKKSGERLSDDQVEILLTKMVELFSFLSDKDLFAEIYRNQLSKRLLYETSASEDAEKSMIQKLKMKCGAQFTSKLEGMITDLSLASEYQKDFREHCEQLPEGKSALGGIDFNVTVLTTGFWPSYQVQDANLCPEMQKAIQVFHNFYNGRTQHRRLQWIHSLGQATIAAKLNGRRHDLIVNSYQALILLLFTKDETHDLTFIQNATGLDSALTKKLLATLSISKYKILSKSGDVKSIEDDATFSPNDGFQCPHRKIKIPPPVSEETHNKERVEEDRSIAIEAAIVRIMKMRKMLSHQQLVTEVLTQLAFFKPNPKLIKQRIEHLIEREYLERDPNQASMYRYLA</sequence>
<dbReference type="FunFam" id="1.10.10.10:FF:000014">
    <property type="entry name" value="Cullin 1"/>
    <property type="match status" value="1"/>
</dbReference>
<evidence type="ECO:0000256" key="4">
    <source>
        <dbReference type="PROSITE-ProRule" id="PRU00330"/>
    </source>
</evidence>
<comment type="similarity">
    <text evidence="1 4 5">Belongs to the cullin family.</text>
</comment>
<dbReference type="InterPro" id="IPR016157">
    <property type="entry name" value="Cullin_CS"/>
</dbReference>
<dbReference type="InterPro" id="IPR059120">
    <property type="entry name" value="Cullin-like_AB"/>
</dbReference>
<dbReference type="InterPro" id="IPR036390">
    <property type="entry name" value="WH_DNA-bd_sf"/>
</dbReference>
<dbReference type="InterPro" id="IPR036317">
    <property type="entry name" value="Cullin_homology_sf"/>
</dbReference>
<dbReference type="SUPFAM" id="SSF74788">
    <property type="entry name" value="Cullin repeat-like"/>
    <property type="match status" value="1"/>
</dbReference>
<organism evidence="7">
    <name type="scientific">Pyrodinium bahamense</name>
    <dbReference type="NCBI Taxonomy" id="73915"/>
    <lineage>
        <taxon>Eukaryota</taxon>
        <taxon>Sar</taxon>
        <taxon>Alveolata</taxon>
        <taxon>Dinophyceae</taxon>
        <taxon>Gonyaulacales</taxon>
        <taxon>Pyrocystaceae</taxon>
        <taxon>Pyrodinium</taxon>
    </lineage>
</organism>
<evidence type="ECO:0000259" key="6">
    <source>
        <dbReference type="PROSITE" id="PS50069"/>
    </source>
</evidence>
<dbReference type="PANTHER" id="PTHR11932">
    <property type="entry name" value="CULLIN"/>
    <property type="match status" value="1"/>
</dbReference>
<dbReference type="SUPFAM" id="SSF46785">
    <property type="entry name" value="Winged helix' DNA-binding domain"/>
    <property type="match status" value="1"/>
</dbReference>
<dbReference type="Gene3D" id="1.10.10.10">
    <property type="entry name" value="Winged helix-like DNA-binding domain superfamily/Winged helix DNA-binding domain"/>
    <property type="match status" value="1"/>
</dbReference>
<dbReference type="SMART" id="SM00884">
    <property type="entry name" value="Cullin_Nedd8"/>
    <property type="match status" value="1"/>
</dbReference>
<evidence type="ECO:0000256" key="2">
    <source>
        <dbReference type="ARBA" id="ARBA00022499"/>
    </source>
</evidence>